<reference evidence="2" key="1">
    <citation type="submission" date="1997-02" db="EMBL/GenBank/DDBJ databases">
        <authorList>
            <person name="Andersen T."/>
            <person name="Nilsson-Tillgren T."/>
        </authorList>
    </citation>
    <scope>NUCLEOTIDE SEQUENCE</scope>
</reference>
<accession>P78999</accession>
<protein>
    <submittedName>
        <fullName evidence="2">Uncharacterized protein</fullName>
    </submittedName>
</protein>
<evidence type="ECO:0000256" key="1">
    <source>
        <dbReference type="SAM" id="MobiDB-lite"/>
    </source>
</evidence>
<dbReference type="AlphaFoldDB" id="P78999"/>
<organism evidence="2">
    <name type="scientific">Saccharomyces pastorianus</name>
    <name type="common">Lager yeast</name>
    <name type="synonym">Saccharomyces cerevisiae x Saccharomyces eubayanus</name>
    <dbReference type="NCBI Taxonomy" id="27292"/>
    <lineage>
        <taxon>Eukaryota</taxon>
        <taxon>Fungi</taxon>
        <taxon>Dikarya</taxon>
        <taxon>Ascomycota</taxon>
        <taxon>Saccharomycotina</taxon>
        <taxon>Saccharomycetes</taxon>
        <taxon>Saccharomycetales</taxon>
        <taxon>Saccharomycetaceae</taxon>
        <taxon>Saccharomyces</taxon>
    </lineage>
</organism>
<proteinExistence type="predicted"/>
<sequence length="121" mass="13973">MEHAKHEAGDEPYNATECAKHSQVLEQRQDHVVVHGTRVSNKTIQRRAQNQLQWDIDGQCHELEPIPDENRQRQLHESTEHGPQYPYAQLHAPVYYKHPCGHLYQLPPPVAYGEALNGSFF</sequence>
<feature type="region of interest" description="Disordered" evidence="1">
    <location>
        <begin position="63"/>
        <end position="84"/>
    </location>
</feature>
<dbReference type="EMBL" id="Z86109">
    <property type="protein sequence ID" value="CAB06794.1"/>
    <property type="molecule type" value="Genomic_DNA"/>
</dbReference>
<evidence type="ECO:0000313" key="2">
    <source>
        <dbReference type="EMBL" id="CAB06794.1"/>
    </source>
</evidence>
<name>P78999_SACPS</name>
<feature type="compositionally biased region" description="Basic and acidic residues" evidence="1">
    <location>
        <begin position="63"/>
        <end position="80"/>
    </location>
</feature>